<evidence type="ECO:0000313" key="2">
    <source>
        <dbReference type="Proteomes" id="UP001055439"/>
    </source>
</evidence>
<proteinExistence type="predicted"/>
<accession>A0A9E7FJZ3</accession>
<dbReference type="AlphaFoldDB" id="A0A9E7FJZ3"/>
<sequence length="90" mass="9720">MEKMVDAEEMASLSGNHGVLEGIRIASWLVNEGFLIGVLLGKSCFIGLSGACFLQPVLQLYAVCTTELDAGCCPYYLLVSCYPPTIPLQF</sequence>
<gene>
    <name evidence="1" type="ORF">MUK42_08989</name>
</gene>
<dbReference type="EMBL" id="CP097506">
    <property type="protein sequence ID" value="URD95541.1"/>
    <property type="molecule type" value="Genomic_DNA"/>
</dbReference>
<organism evidence="1 2">
    <name type="scientific">Musa troglodytarum</name>
    <name type="common">fe'i banana</name>
    <dbReference type="NCBI Taxonomy" id="320322"/>
    <lineage>
        <taxon>Eukaryota</taxon>
        <taxon>Viridiplantae</taxon>
        <taxon>Streptophyta</taxon>
        <taxon>Embryophyta</taxon>
        <taxon>Tracheophyta</taxon>
        <taxon>Spermatophyta</taxon>
        <taxon>Magnoliopsida</taxon>
        <taxon>Liliopsida</taxon>
        <taxon>Zingiberales</taxon>
        <taxon>Musaceae</taxon>
        <taxon>Musa</taxon>
    </lineage>
</organism>
<dbReference type="Proteomes" id="UP001055439">
    <property type="component" value="Chromosome 4"/>
</dbReference>
<evidence type="ECO:0000313" key="1">
    <source>
        <dbReference type="EMBL" id="URD95541.1"/>
    </source>
</evidence>
<name>A0A9E7FJZ3_9LILI</name>
<keyword evidence="2" id="KW-1185">Reference proteome</keyword>
<protein>
    <submittedName>
        <fullName evidence="1">Uncharacterized protein</fullName>
    </submittedName>
</protein>
<feature type="non-terminal residue" evidence="1">
    <location>
        <position position="90"/>
    </location>
</feature>
<reference evidence="1" key="1">
    <citation type="submission" date="2022-05" db="EMBL/GenBank/DDBJ databases">
        <title>The Musa troglodytarum L. genome provides insights into the mechanism of non-climacteric behaviour and enrichment of carotenoids.</title>
        <authorList>
            <person name="Wang J."/>
        </authorList>
    </citation>
    <scope>NUCLEOTIDE SEQUENCE</scope>
    <source>
        <tissue evidence="1">Leaf</tissue>
    </source>
</reference>